<keyword evidence="7 8" id="KW-0131">Cell cycle</keyword>
<evidence type="ECO:0000256" key="7">
    <source>
        <dbReference type="ARBA" id="ARBA00023306"/>
    </source>
</evidence>
<evidence type="ECO:0000256" key="3">
    <source>
        <dbReference type="ARBA" id="ARBA00022618"/>
    </source>
</evidence>
<organism evidence="12 13">
    <name type="scientific">Moraxella cuniculi DSM 21768</name>
    <dbReference type="NCBI Taxonomy" id="1122245"/>
    <lineage>
        <taxon>Bacteria</taxon>
        <taxon>Pseudomonadati</taxon>
        <taxon>Pseudomonadota</taxon>
        <taxon>Gammaproteobacteria</taxon>
        <taxon>Moraxellales</taxon>
        <taxon>Moraxellaceae</taxon>
        <taxon>Moraxella</taxon>
    </lineage>
</organism>
<reference evidence="13" key="1">
    <citation type="submission" date="2017-01" db="EMBL/GenBank/DDBJ databases">
        <authorList>
            <person name="Varghese N."/>
            <person name="Submissions S."/>
        </authorList>
    </citation>
    <scope>NUCLEOTIDE SEQUENCE [LARGE SCALE GENOMIC DNA]</scope>
    <source>
        <strain evidence="13">DSM 21768</strain>
    </source>
</reference>
<dbReference type="GO" id="GO:0000917">
    <property type="term" value="P:division septum assembly"/>
    <property type="evidence" value="ECO:0007669"/>
    <property type="project" value="TreeGrafter"/>
</dbReference>
<keyword evidence="6 9" id="KW-0472">Membrane</keyword>
<evidence type="ECO:0000256" key="9">
    <source>
        <dbReference type="RuleBase" id="RU003613"/>
    </source>
</evidence>
<dbReference type="InterPro" id="IPR007449">
    <property type="entry name" value="ZipA_FtsZ-bd_C"/>
</dbReference>
<dbReference type="SUPFAM" id="SSF64383">
    <property type="entry name" value="Cell-division protein ZipA, C-terminal domain"/>
    <property type="match status" value="1"/>
</dbReference>
<dbReference type="Pfam" id="PF04354">
    <property type="entry name" value="ZipA_C"/>
    <property type="match status" value="1"/>
</dbReference>
<dbReference type="EMBL" id="FTNU01000002">
    <property type="protein sequence ID" value="SIR78322.1"/>
    <property type="molecule type" value="Genomic_DNA"/>
</dbReference>
<keyword evidence="13" id="KW-1185">Reference proteome</keyword>
<evidence type="ECO:0000256" key="6">
    <source>
        <dbReference type="ARBA" id="ARBA00023136"/>
    </source>
</evidence>
<name>A0A1N7DR13_9GAMM</name>
<dbReference type="InterPro" id="IPR036765">
    <property type="entry name" value="ZipA_FtsZ-bd_C_sf"/>
</dbReference>
<feature type="domain" description="ZipA C-terminal FtsZ-binding" evidence="11">
    <location>
        <begin position="150"/>
        <end position="282"/>
    </location>
</feature>
<keyword evidence="4 9" id="KW-0812">Transmembrane</keyword>
<comment type="subcellular location">
    <subcellularLocation>
        <location evidence="9">Cell inner membrane</location>
        <topology evidence="9">Single-pass type I membrane protein</topology>
    </subcellularLocation>
</comment>
<sequence length="288" mass="31957">MQWSGFWLVLALVVIIIGVLMVVRSLRRTQVAVPELEQKTKHGLPIVAREDRELSSLPAAESEEVDALSSMAAAMSAAPVIVQTTDDAKAAKVADEPLPYSEELPLQQDDDDGEPTAVEQINFEQNSPVLDKHLDERRQFDQNNDPLLHATETVSIAIMPRHSFAGLPGKTILDIAKTYGIKFGVMNLFHRYENEDGTGDLWFSMMGMGYEGVRAFDLNTLHEDHFIGLTLFLPLPHPQAVCGFDSMVSVAKMIAQELSADMLDEQGNVIDDAYFDKLRAVIVEQQYG</sequence>
<dbReference type="Proteomes" id="UP000187495">
    <property type="component" value="Unassembled WGS sequence"/>
</dbReference>
<keyword evidence="3 8" id="KW-0132">Cell division</keyword>
<evidence type="ECO:0000256" key="2">
    <source>
        <dbReference type="ARBA" id="ARBA00022519"/>
    </source>
</evidence>
<comment type="similarity">
    <text evidence="8">Belongs to the ZipA family.</text>
</comment>
<dbReference type="PANTHER" id="PTHR38685:SF1">
    <property type="entry name" value="CELL DIVISION PROTEIN ZIPA"/>
    <property type="match status" value="1"/>
</dbReference>
<dbReference type="InterPro" id="IPR011919">
    <property type="entry name" value="Cell_div_ZipA"/>
</dbReference>
<dbReference type="Gene3D" id="3.30.1400.10">
    <property type="entry name" value="ZipA, C-terminal FtsZ-binding domain"/>
    <property type="match status" value="1"/>
</dbReference>
<evidence type="ECO:0000256" key="8">
    <source>
        <dbReference type="RuleBase" id="RU003612"/>
    </source>
</evidence>
<gene>
    <name evidence="12" type="ORF">SAMN02745664_10249</name>
</gene>
<evidence type="ECO:0000259" key="11">
    <source>
        <dbReference type="SMART" id="SM00771"/>
    </source>
</evidence>
<dbReference type="AlphaFoldDB" id="A0A1N7DR13"/>
<protein>
    <recommendedName>
        <fullName evidence="8">Cell division protein ZipA</fullName>
    </recommendedName>
</protein>
<accession>A0A1N7DR13</accession>
<keyword evidence="5 10" id="KW-1133">Transmembrane helix</keyword>
<evidence type="ECO:0000313" key="12">
    <source>
        <dbReference type="EMBL" id="SIR78322.1"/>
    </source>
</evidence>
<evidence type="ECO:0000256" key="10">
    <source>
        <dbReference type="SAM" id="Phobius"/>
    </source>
</evidence>
<proteinExistence type="inferred from homology"/>
<evidence type="ECO:0000313" key="13">
    <source>
        <dbReference type="Proteomes" id="UP000187495"/>
    </source>
</evidence>
<dbReference type="STRING" id="34061.B0189_05965"/>
<dbReference type="SMART" id="SM00771">
    <property type="entry name" value="ZipA_C"/>
    <property type="match status" value="1"/>
</dbReference>
<dbReference type="RefSeq" id="WP_076554542.1">
    <property type="nucleotide sequence ID" value="NZ_FTNU01000002.1"/>
</dbReference>
<evidence type="ECO:0000256" key="5">
    <source>
        <dbReference type="ARBA" id="ARBA00022989"/>
    </source>
</evidence>
<evidence type="ECO:0000256" key="1">
    <source>
        <dbReference type="ARBA" id="ARBA00022475"/>
    </source>
</evidence>
<feature type="transmembrane region" description="Helical" evidence="10">
    <location>
        <begin position="6"/>
        <end position="23"/>
    </location>
</feature>
<dbReference type="PANTHER" id="PTHR38685">
    <property type="entry name" value="CELL DIVISION PROTEIN ZIPA"/>
    <property type="match status" value="1"/>
</dbReference>
<dbReference type="GO" id="GO:0032153">
    <property type="term" value="C:cell division site"/>
    <property type="evidence" value="ECO:0007669"/>
    <property type="project" value="TreeGrafter"/>
</dbReference>
<comment type="function">
    <text evidence="8">Essential cell division protein that stabilizes the FtsZ protofilaments by cross-linking them and that serves as a cytoplasmic membrane anchor for the Z ring. Also required for the recruitment to the septal ring of downstream cell division proteins.</text>
</comment>
<dbReference type="GO" id="GO:0005886">
    <property type="term" value="C:plasma membrane"/>
    <property type="evidence" value="ECO:0007669"/>
    <property type="project" value="UniProtKB-SubCell"/>
</dbReference>
<keyword evidence="1 9" id="KW-1003">Cell membrane</keyword>
<keyword evidence="2 9" id="KW-0997">Cell inner membrane</keyword>
<evidence type="ECO:0000256" key="4">
    <source>
        <dbReference type="ARBA" id="ARBA00022692"/>
    </source>
</evidence>